<feature type="transmembrane region" description="Helical" evidence="5">
    <location>
        <begin position="92"/>
        <end position="113"/>
    </location>
</feature>
<evidence type="ECO:0000256" key="4">
    <source>
        <dbReference type="ARBA" id="ARBA00023136"/>
    </source>
</evidence>
<keyword evidence="3 5" id="KW-1133">Transmembrane helix</keyword>
<organism evidence="7 8">
    <name type="scientific">Batrachochytrium dendrobatidis (strain JEL423)</name>
    <dbReference type="NCBI Taxonomy" id="403673"/>
    <lineage>
        <taxon>Eukaryota</taxon>
        <taxon>Fungi</taxon>
        <taxon>Fungi incertae sedis</taxon>
        <taxon>Chytridiomycota</taxon>
        <taxon>Chytridiomycota incertae sedis</taxon>
        <taxon>Chytridiomycetes</taxon>
        <taxon>Rhizophydiales</taxon>
        <taxon>Rhizophydiales incertae sedis</taxon>
        <taxon>Batrachochytrium</taxon>
    </lineage>
</organism>
<feature type="transmembrane region" description="Helical" evidence="5">
    <location>
        <begin position="37"/>
        <end position="62"/>
    </location>
</feature>
<sequence length="681" mass="74869">MSDLVYIKNVGFLGCVSMLVASIVGPALYIMPKLFQAYGWILTLAALFFIALLAYITSLFMIEAASKFPGNQRFQRNIEYTVLVHQFYGKKWFYIAVSILYGSITSCIVISLVTSSQILDRLYVDVLGGTCGIGMFPSSNLYCTHSTSPTPSPFESDTMFITLGSFTNLALLVPFTYFELNVIVPMQLVSAAAIGLFTLITICTSISSGINTSRTFLKVPNLSNLFGTMFFSFAFSKEILTLVNIAHPKVDLKKCVGLSTCIACSIYVLIGVFGALGFDLDSSNTIVAAMYSSQHDNLIGIIVLEIMLVLIPLCTCIASILVNMSIIQLNLVTGQICSKPWARFWGVIVPLCIAVPLQSGIGVAHFRFWTNLTFQALCNYIVPFLIMMMLSKRSLVMNQSIMDDIEFLDITAGIKKMYRDDEDDFDYIYHLPYADLDRIVIRDPFKPSHPVHSKTKSIGNLSLTSRHSIKAIRSTLDVNVGKLSASYRAAIASHSSLNQSKSSLSDLTTGQTSSSNMVSDVVDINLKGTLSMMNSTLGLTMDMSRSSLKKSHLTAGGLLNPNQNAHIIRSKRVSVSSNETSSRQSKIGGNMANIDNGNSEYLGGLQYGNGELMDIFEDEYSRDEAIQMDTLAMVKPFKAMPRWLTNIMRPQWIAGLGACLVFGLTVHSLITAAIYQQTHSV</sequence>
<evidence type="ECO:0000256" key="2">
    <source>
        <dbReference type="ARBA" id="ARBA00022692"/>
    </source>
</evidence>
<feature type="transmembrane region" description="Helical" evidence="5">
    <location>
        <begin position="652"/>
        <end position="675"/>
    </location>
</feature>
<dbReference type="AlphaFoldDB" id="A0A177WN28"/>
<dbReference type="InterPro" id="IPR013057">
    <property type="entry name" value="AA_transpt_TM"/>
</dbReference>
<evidence type="ECO:0000256" key="3">
    <source>
        <dbReference type="ARBA" id="ARBA00022989"/>
    </source>
</evidence>
<feature type="transmembrane region" description="Helical" evidence="5">
    <location>
        <begin position="12"/>
        <end position="31"/>
    </location>
</feature>
<dbReference type="OrthoDB" id="294541at2759"/>
<keyword evidence="2 5" id="KW-0812">Transmembrane</keyword>
<evidence type="ECO:0000313" key="8">
    <source>
        <dbReference type="Proteomes" id="UP000077115"/>
    </source>
</evidence>
<gene>
    <name evidence="7" type="ORF">BDEG_25108</name>
</gene>
<accession>A0A177WN28</accession>
<feature type="transmembrane region" description="Helical" evidence="5">
    <location>
        <begin position="298"/>
        <end position="323"/>
    </location>
</feature>
<comment type="subcellular location">
    <subcellularLocation>
        <location evidence="1">Membrane</location>
    </subcellularLocation>
</comment>
<evidence type="ECO:0000256" key="1">
    <source>
        <dbReference type="ARBA" id="ARBA00004370"/>
    </source>
</evidence>
<feature type="transmembrane region" description="Helical" evidence="5">
    <location>
        <begin position="189"/>
        <end position="210"/>
    </location>
</feature>
<evidence type="ECO:0000313" key="7">
    <source>
        <dbReference type="EMBL" id="OAJ41528.1"/>
    </source>
</evidence>
<feature type="transmembrane region" description="Helical" evidence="5">
    <location>
        <begin position="344"/>
        <end position="366"/>
    </location>
</feature>
<feature type="domain" description="Amino acid transporter transmembrane" evidence="6">
    <location>
        <begin position="16"/>
        <end position="316"/>
    </location>
</feature>
<keyword evidence="4 5" id="KW-0472">Membrane</keyword>
<dbReference type="PANTHER" id="PTHR16189:SF3">
    <property type="entry name" value="AMINO ACID TRANSPORTER TRANSMEMBRANE DOMAIN-CONTAINING PROTEIN"/>
    <property type="match status" value="1"/>
</dbReference>
<feature type="transmembrane region" description="Helical" evidence="5">
    <location>
        <begin position="158"/>
        <end position="177"/>
    </location>
</feature>
<evidence type="ECO:0000259" key="6">
    <source>
        <dbReference type="Pfam" id="PF01490"/>
    </source>
</evidence>
<dbReference type="EMBL" id="DS022306">
    <property type="protein sequence ID" value="OAJ41528.1"/>
    <property type="molecule type" value="Genomic_DNA"/>
</dbReference>
<feature type="transmembrane region" description="Helical" evidence="5">
    <location>
        <begin position="372"/>
        <end position="390"/>
    </location>
</feature>
<evidence type="ECO:0000256" key="5">
    <source>
        <dbReference type="SAM" id="Phobius"/>
    </source>
</evidence>
<reference evidence="7 8" key="2">
    <citation type="submission" date="2016-05" db="EMBL/GenBank/DDBJ databases">
        <title>Lineage-specific infection strategies underlie the spectrum of fungal disease in amphibians.</title>
        <authorList>
            <person name="Cuomo C.A."/>
            <person name="Farrer R.A."/>
            <person name="James T."/>
            <person name="Longcore J."/>
            <person name="Birren B."/>
        </authorList>
    </citation>
    <scope>NUCLEOTIDE SEQUENCE [LARGE SCALE GENOMIC DNA]</scope>
    <source>
        <strain evidence="7 8">JEL423</strain>
    </source>
</reference>
<dbReference type="VEuPathDB" id="FungiDB:BDEG_25108"/>
<feature type="transmembrane region" description="Helical" evidence="5">
    <location>
        <begin position="255"/>
        <end position="278"/>
    </location>
</feature>
<name>A0A177WN28_BATDL</name>
<feature type="transmembrane region" description="Helical" evidence="5">
    <location>
        <begin position="222"/>
        <end position="243"/>
    </location>
</feature>
<protein>
    <recommendedName>
        <fullName evidence="6">Amino acid transporter transmembrane domain-containing protein</fullName>
    </recommendedName>
</protein>
<dbReference type="GO" id="GO:0016020">
    <property type="term" value="C:membrane"/>
    <property type="evidence" value="ECO:0007669"/>
    <property type="project" value="UniProtKB-SubCell"/>
</dbReference>
<dbReference type="Pfam" id="PF01490">
    <property type="entry name" value="Aa_trans"/>
    <property type="match status" value="1"/>
</dbReference>
<dbReference type="STRING" id="403673.A0A177WN28"/>
<dbReference type="Proteomes" id="UP000077115">
    <property type="component" value="Unassembled WGS sequence"/>
</dbReference>
<reference evidence="7 8" key="1">
    <citation type="submission" date="2006-10" db="EMBL/GenBank/DDBJ databases">
        <title>The Genome Sequence of Batrachochytrium dendrobatidis JEL423.</title>
        <authorList>
            <consortium name="The Broad Institute Genome Sequencing Platform"/>
            <person name="Birren B."/>
            <person name="Lander E."/>
            <person name="Galagan J."/>
            <person name="Cuomo C."/>
            <person name="Devon K."/>
            <person name="Jaffe D."/>
            <person name="Butler J."/>
            <person name="Alvarez P."/>
            <person name="Gnerre S."/>
            <person name="Grabherr M."/>
            <person name="Kleber M."/>
            <person name="Mauceli E."/>
            <person name="Brockman W."/>
            <person name="Young S."/>
            <person name="LaButti K."/>
            <person name="Sykes S."/>
            <person name="DeCaprio D."/>
            <person name="Crawford M."/>
            <person name="Koehrsen M."/>
            <person name="Engels R."/>
            <person name="Montgomery P."/>
            <person name="Pearson M."/>
            <person name="Howarth C."/>
            <person name="Larson L."/>
            <person name="White J."/>
            <person name="O'Leary S."/>
            <person name="Kodira C."/>
            <person name="Zeng Q."/>
            <person name="Yandava C."/>
            <person name="Alvarado L."/>
            <person name="Longcore J."/>
            <person name="James T."/>
        </authorList>
    </citation>
    <scope>NUCLEOTIDE SEQUENCE [LARGE SCALE GENOMIC DNA]</scope>
    <source>
        <strain evidence="7 8">JEL423</strain>
    </source>
</reference>
<dbReference type="PANTHER" id="PTHR16189">
    <property type="entry name" value="TRANSMEMBRANE PROTEIN 104-RELATED"/>
    <property type="match status" value="1"/>
</dbReference>
<proteinExistence type="predicted"/>